<dbReference type="Proteomes" id="UP000245959">
    <property type="component" value="Unassembled WGS sequence"/>
</dbReference>
<dbReference type="PROSITE" id="PS50893">
    <property type="entry name" value="ABC_TRANSPORTER_2"/>
    <property type="match status" value="2"/>
</dbReference>
<keyword evidence="2" id="KW-0547">Nucleotide-binding</keyword>
<sequence>MSEPVLWAAEELSLAIGRQTLYDNAEFFINAGERVGLIGRNGSGKSTLLRLITGEELPGSGNLTRARNLRVAVLPQDFEIDNGRSIADNVRDGLAWFLELQKKFETVSVNSPEHAEIDHLLMLHDGWNLDTKVEQVLAKLGLSDPQRPCDKLSGGEKRRVALARAIISEPDLLLLDEPTNHLDVAAVEWIEKFLAEYRGSCLFVTHDRYFLDRIATRIVELSHGKLYSYQGSYSDFLAAKAERELNEDILDAKRRSFLRREVEWVRRSPKARLKRNLGRMKRYDEIAAQSGPVRDSDMELLIPTAYRLGNKTVDLKGVEQKFGDRVIIDHLDFEFEPRSRIGIVGPNGAGKSTLLKIITQQMQPTKGEVSIASTVEFNYIDQSRVALDPEKSVADEISEGVETIQLGAEKISVWGYLKRFLFEDERINTKVKYLSGGEKARLTLAKILKQGGNFLILDEPTNDLDLSSLRLLEEALATYLGCVIVVSHDRYFLNRVCTGILAFEAGGKVVYNPSDYDYYLEKRREREAAALAAAEPARPAKPQSSAPPPAPKERRKLSYKEQRELDGMEEAIAAAEEKVSEIETCFSDPDFFAKYGSRAAELQRQLDDAKAECARLYERWDELESKRAALEGN</sequence>
<evidence type="ECO:0000313" key="10">
    <source>
        <dbReference type="Proteomes" id="UP000245959"/>
    </source>
</evidence>
<dbReference type="GO" id="GO:0003677">
    <property type="term" value="F:DNA binding"/>
    <property type="evidence" value="ECO:0007669"/>
    <property type="project" value="InterPro"/>
</dbReference>
<dbReference type="Pfam" id="PF12848">
    <property type="entry name" value="ABC_tran_Xtn"/>
    <property type="match status" value="1"/>
</dbReference>
<dbReference type="InterPro" id="IPR051309">
    <property type="entry name" value="ABCF_ATPase"/>
</dbReference>
<reference evidence="9 10" key="1">
    <citation type="submission" date="2018-04" db="EMBL/GenBank/DDBJ databases">
        <title>Genomic Encyclopedia of Type Strains, Phase IV (KMG-IV): sequencing the most valuable type-strain genomes for metagenomic binning, comparative biology and taxonomic classification.</title>
        <authorList>
            <person name="Goeker M."/>
        </authorList>
    </citation>
    <scope>NUCLEOTIDE SEQUENCE [LARGE SCALE GENOMIC DNA]</scope>
    <source>
        <strain evidence="9 10">DSM 14823</strain>
    </source>
</reference>
<evidence type="ECO:0000256" key="5">
    <source>
        <dbReference type="ARBA" id="ARBA00061478"/>
    </source>
</evidence>
<dbReference type="PANTHER" id="PTHR42855">
    <property type="entry name" value="ABC TRANSPORTER ATP-BINDING SUBUNIT"/>
    <property type="match status" value="1"/>
</dbReference>
<evidence type="ECO:0000256" key="3">
    <source>
        <dbReference type="ARBA" id="ARBA00022840"/>
    </source>
</evidence>
<dbReference type="GO" id="GO:0016887">
    <property type="term" value="F:ATP hydrolysis activity"/>
    <property type="evidence" value="ECO:0007669"/>
    <property type="project" value="InterPro"/>
</dbReference>
<dbReference type="InterPro" id="IPR027417">
    <property type="entry name" value="P-loop_NTPase"/>
</dbReference>
<dbReference type="InterPro" id="IPR003593">
    <property type="entry name" value="AAA+_ATPase"/>
</dbReference>
<dbReference type="CDD" id="cd03221">
    <property type="entry name" value="ABCF_EF-3"/>
    <property type="match status" value="2"/>
</dbReference>
<dbReference type="EMBL" id="QEKH01000001">
    <property type="protein sequence ID" value="PVY45966.1"/>
    <property type="molecule type" value="Genomic_DNA"/>
</dbReference>
<dbReference type="FunFam" id="3.40.50.300:FF:000011">
    <property type="entry name" value="Putative ABC transporter ATP-binding component"/>
    <property type="match status" value="1"/>
</dbReference>
<organism evidence="9 10">
    <name type="scientific">Victivallis vadensis</name>
    <dbReference type="NCBI Taxonomy" id="172901"/>
    <lineage>
        <taxon>Bacteria</taxon>
        <taxon>Pseudomonadati</taxon>
        <taxon>Lentisphaerota</taxon>
        <taxon>Lentisphaeria</taxon>
        <taxon>Victivallales</taxon>
        <taxon>Victivallaceae</taxon>
        <taxon>Victivallis</taxon>
    </lineage>
</organism>
<evidence type="ECO:0000259" key="8">
    <source>
        <dbReference type="PROSITE" id="PS50893"/>
    </source>
</evidence>
<comment type="caution">
    <text evidence="9">The sequence shown here is derived from an EMBL/GenBank/DDBJ whole genome shotgun (WGS) entry which is preliminary data.</text>
</comment>
<dbReference type="InterPro" id="IPR032781">
    <property type="entry name" value="ABC_tran_Xtn"/>
</dbReference>
<dbReference type="GeneID" id="78293697"/>
<keyword evidence="10" id="KW-1185">Reference proteome</keyword>
<evidence type="ECO:0000256" key="6">
    <source>
        <dbReference type="SAM" id="Coils"/>
    </source>
</evidence>
<evidence type="ECO:0000256" key="4">
    <source>
        <dbReference type="ARBA" id="ARBA00049360"/>
    </source>
</evidence>
<dbReference type="InterPro" id="IPR037118">
    <property type="entry name" value="Val-tRNA_synth_C_sf"/>
</dbReference>
<protein>
    <submittedName>
        <fullName evidence="9">ATP-binding cassette subfamily F protein uup</fullName>
    </submittedName>
</protein>
<dbReference type="Pfam" id="PF16326">
    <property type="entry name" value="ABC_tran_CTD"/>
    <property type="match status" value="1"/>
</dbReference>
<feature type="domain" description="ABC transporter" evidence="8">
    <location>
        <begin position="7"/>
        <end position="248"/>
    </location>
</feature>
<feature type="coiled-coil region" evidence="6">
    <location>
        <begin position="558"/>
        <end position="626"/>
    </location>
</feature>
<keyword evidence="1" id="KW-0677">Repeat</keyword>
<comment type="similarity">
    <text evidence="5">Belongs to the ABC transporter superfamily. ABCF family. Uup subfamily.</text>
</comment>
<dbReference type="InterPro" id="IPR032524">
    <property type="entry name" value="ABC_tran_C"/>
</dbReference>
<dbReference type="FunFam" id="3.40.50.300:FF:000309">
    <property type="entry name" value="ABC transporter ATP-binding protein"/>
    <property type="match status" value="1"/>
</dbReference>
<accession>A0A2U1BBD2</accession>
<proteinExistence type="inferred from homology"/>
<dbReference type="GO" id="GO:0005524">
    <property type="term" value="F:ATP binding"/>
    <property type="evidence" value="ECO:0007669"/>
    <property type="project" value="UniProtKB-KW"/>
</dbReference>
<keyword evidence="3 9" id="KW-0067">ATP-binding</keyword>
<dbReference type="SUPFAM" id="SSF52540">
    <property type="entry name" value="P-loop containing nucleoside triphosphate hydrolases"/>
    <property type="match status" value="2"/>
</dbReference>
<evidence type="ECO:0000256" key="1">
    <source>
        <dbReference type="ARBA" id="ARBA00022737"/>
    </source>
</evidence>
<dbReference type="RefSeq" id="WP_116882358.1">
    <property type="nucleotide sequence ID" value="NZ_QEKH01000001.1"/>
</dbReference>
<dbReference type="Pfam" id="PF00005">
    <property type="entry name" value="ABC_tran"/>
    <property type="match status" value="2"/>
</dbReference>
<dbReference type="PANTHER" id="PTHR42855:SF1">
    <property type="entry name" value="ABC TRANSPORTER DOMAIN-CONTAINING PROTEIN"/>
    <property type="match status" value="1"/>
</dbReference>
<feature type="region of interest" description="Disordered" evidence="7">
    <location>
        <begin position="531"/>
        <end position="557"/>
    </location>
</feature>
<dbReference type="PROSITE" id="PS00211">
    <property type="entry name" value="ABC_TRANSPORTER_1"/>
    <property type="match status" value="2"/>
</dbReference>
<evidence type="ECO:0000313" key="9">
    <source>
        <dbReference type="EMBL" id="PVY45966.1"/>
    </source>
</evidence>
<feature type="compositionally biased region" description="Low complexity" evidence="7">
    <location>
        <begin position="531"/>
        <end position="544"/>
    </location>
</feature>
<gene>
    <name evidence="9" type="ORF">C8D82_101163</name>
</gene>
<dbReference type="Gene3D" id="3.40.50.300">
    <property type="entry name" value="P-loop containing nucleotide triphosphate hydrolases"/>
    <property type="match status" value="2"/>
</dbReference>
<name>A0A2U1BBD2_9BACT</name>
<feature type="domain" description="ABC transporter" evidence="8">
    <location>
        <begin position="313"/>
        <end position="530"/>
    </location>
</feature>
<dbReference type="InterPro" id="IPR017871">
    <property type="entry name" value="ABC_transporter-like_CS"/>
</dbReference>
<dbReference type="SMART" id="SM00382">
    <property type="entry name" value="AAA"/>
    <property type="match status" value="2"/>
</dbReference>
<evidence type="ECO:0000256" key="2">
    <source>
        <dbReference type="ARBA" id="ARBA00022741"/>
    </source>
</evidence>
<dbReference type="AlphaFoldDB" id="A0A2U1BBD2"/>
<dbReference type="InterPro" id="IPR003439">
    <property type="entry name" value="ABC_transporter-like_ATP-bd"/>
</dbReference>
<keyword evidence="6" id="KW-0175">Coiled coil</keyword>
<dbReference type="Gene3D" id="1.10.287.380">
    <property type="entry name" value="Valyl-tRNA synthetase, C-terminal domain"/>
    <property type="match status" value="1"/>
</dbReference>
<comment type="catalytic activity">
    <reaction evidence="4">
        <text>ATP + H2O = ADP + phosphate + H(+)</text>
        <dbReference type="Rhea" id="RHEA:13065"/>
        <dbReference type="ChEBI" id="CHEBI:15377"/>
        <dbReference type="ChEBI" id="CHEBI:15378"/>
        <dbReference type="ChEBI" id="CHEBI:30616"/>
        <dbReference type="ChEBI" id="CHEBI:43474"/>
        <dbReference type="ChEBI" id="CHEBI:456216"/>
    </reaction>
</comment>
<evidence type="ECO:0000256" key="7">
    <source>
        <dbReference type="SAM" id="MobiDB-lite"/>
    </source>
</evidence>